<dbReference type="GO" id="GO:0004556">
    <property type="term" value="F:alpha-amylase activity"/>
    <property type="evidence" value="ECO:0007669"/>
    <property type="project" value="UniProtKB-UniRule"/>
</dbReference>
<reference evidence="5 6" key="1">
    <citation type="journal article" date="2016" name="Nat. Commun.">
        <title>Thousands of microbial genomes shed light on interconnected biogeochemical processes in an aquifer system.</title>
        <authorList>
            <person name="Anantharaman K."/>
            <person name="Brown C.T."/>
            <person name="Hug L.A."/>
            <person name="Sharon I."/>
            <person name="Castelle C.J."/>
            <person name="Probst A.J."/>
            <person name="Thomas B.C."/>
            <person name="Singh A."/>
            <person name="Wilkins M.J."/>
            <person name="Karaoz U."/>
            <person name="Brodie E.L."/>
            <person name="Williams K.H."/>
            <person name="Hubbard S.S."/>
            <person name="Banfield J.F."/>
        </authorList>
    </citation>
    <scope>NUCLEOTIDE SEQUENCE [LARGE SCALE GENOMIC DNA]</scope>
</reference>
<dbReference type="PANTHER" id="PTHR10357">
    <property type="entry name" value="ALPHA-AMYLASE FAMILY MEMBER"/>
    <property type="match status" value="1"/>
</dbReference>
<keyword evidence="3" id="KW-0119">Carbohydrate metabolism</keyword>
<dbReference type="InterPro" id="IPR017853">
    <property type="entry name" value="GH"/>
</dbReference>
<comment type="similarity">
    <text evidence="1 2">Belongs to the glycosyl hydrolase 13 family.</text>
</comment>
<protein>
    <recommendedName>
        <fullName evidence="3">Alpha-amylase</fullName>
        <ecNumber evidence="3">3.2.1.1</ecNumber>
    </recommendedName>
</protein>
<dbReference type="GO" id="GO:0043169">
    <property type="term" value="F:cation binding"/>
    <property type="evidence" value="ECO:0007669"/>
    <property type="project" value="InterPro"/>
</dbReference>
<dbReference type="Gene3D" id="3.20.20.80">
    <property type="entry name" value="Glycosidases"/>
    <property type="match status" value="1"/>
</dbReference>
<dbReference type="InterPro" id="IPR006046">
    <property type="entry name" value="Alpha_amylase"/>
</dbReference>
<dbReference type="Gene3D" id="3.90.400.10">
    <property type="entry name" value="Oligo-1,6-glucosidase, Domain 2"/>
    <property type="match status" value="1"/>
</dbReference>
<organism evidence="5 6">
    <name type="scientific">Candidatus Yanofskybacteria bacterium RIFCSPHIGHO2_02_FULL_39_10</name>
    <dbReference type="NCBI Taxonomy" id="1802674"/>
    <lineage>
        <taxon>Bacteria</taxon>
        <taxon>Candidatus Yanofskyibacteriota</taxon>
    </lineage>
</organism>
<dbReference type="InterPro" id="IPR045857">
    <property type="entry name" value="O16G_dom_2"/>
</dbReference>
<dbReference type="SUPFAM" id="SSF51445">
    <property type="entry name" value="(Trans)glycosidases"/>
    <property type="match status" value="1"/>
</dbReference>
<dbReference type="InterPro" id="IPR006047">
    <property type="entry name" value="GH13_cat_dom"/>
</dbReference>
<sequence length="418" mass="49058">MWWKNAVIYEVYVDKFAKNFKGMAEKLPYLKNLGINTIWLLPHYPSPMVDDGYDISDYMNVRRDLGALDDFKEFTQKAHEMGIRVIVDFVLNHISIKHPWFVEASNSQDNPKRNYFFWSKTGKEFSLAYNPFSHMTEGNWIWNEKTGDYYYATFFDEQADLNWDNPAIFDEALKIIDFWAGLGVDGFRLDAIGHLIKREGTDCRHLPEVHQILKRLRAHLDKKWPEVIFLAEAGGRIRETIKYFGNGDECHMAFNFGLMTYTYLSIKRKDFSIINNFVKEFSDIPDNCQWATFISNHDEITFTPLEKEEERKEVVDWLDPEGKYSFRGGRGVSMRLATVFRGDKEKILNIFKILFSLPGAPVIYYGSEIGMENLQLVEKPTDSRKYVRGEFDWQEAEKQMNDRDSLFSQISKMIKNRG</sequence>
<accession>A0A1F8F3W0</accession>
<evidence type="ECO:0000259" key="4">
    <source>
        <dbReference type="SMART" id="SM00642"/>
    </source>
</evidence>
<proteinExistence type="inferred from homology"/>
<name>A0A1F8F3W0_9BACT</name>
<dbReference type="EMBL" id="MGJO01000063">
    <property type="protein sequence ID" value="OGN07827.1"/>
    <property type="molecule type" value="Genomic_DNA"/>
</dbReference>
<dbReference type="SMART" id="SM00642">
    <property type="entry name" value="Aamy"/>
    <property type="match status" value="1"/>
</dbReference>
<dbReference type="EC" id="3.2.1.1" evidence="3"/>
<evidence type="ECO:0000256" key="2">
    <source>
        <dbReference type="RuleBase" id="RU003615"/>
    </source>
</evidence>
<feature type="domain" description="Glycosyl hydrolase family 13 catalytic" evidence="4">
    <location>
        <begin position="10"/>
        <end position="417"/>
    </location>
</feature>
<dbReference type="AlphaFoldDB" id="A0A1F8F3W0"/>
<dbReference type="Proteomes" id="UP000178908">
    <property type="component" value="Unassembled WGS sequence"/>
</dbReference>
<evidence type="ECO:0000313" key="6">
    <source>
        <dbReference type="Proteomes" id="UP000178908"/>
    </source>
</evidence>
<evidence type="ECO:0000256" key="3">
    <source>
        <dbReference type="RuleBase" id="RU361134"/>
    </source>
</evidence>
<dbReference type="Pfam" id="PF00128">
    <property type="entry name" value="Alpha-amylase"/>
    <property type="match status" value="1"/>
</dbReference>
<dbReference type="PANTHER" id="PTHR10357:SF219">
    <property type="entry name" value="MALTOSE ALPHA-D-GLUCOSYLTRANSFERASE"/>
    <property type="match status" value="1"/>
</dbReference>
<comment type="caution">
    <text evidence="5">The sequence shown here is derived from an EMBL/GenBank/DDBJ whole genome shotgun (WGS) entry which is preliminary data.</text>
</comment>
<evidence type="ECO:0000256" key="1">
    <source>
        <dbReference type="ARBA" id="ARBA00008061"/>
    </source>
</evidence>
<evidence type="ECO:0000313" key="5">
    <source>
        <dbReference type="EMBL" id="OGN07827.1"/>
    </source>
</evidence>
<keyword evidence="3" id="KW-0326">Glycosidase</keyword>
<keyword evidence="3" id="KW-0378">Hydrolase</keyword>
<dbReference type="PRINTS" id="PR00110">
    <property type="entry name" value="ALPHAAMYLASE"/>
</dbReference>
<comment type="catalytic activity">
    <reaction evidence="3">
        <text>Endohydrolysis of (1-&gt;4)-alpha-D-glucosidic linkages in polysaccharides containing three or more (1-&gt;4)-alpha-linked D-glucose units.</text>
        <dbReference type="EC" id="3.2.1.1"/>
    </reaction>
</comment>
<dbReference type="GO" id="GO:0005975">
    <property type="term" value="P:carbohydrate metabolic process"/>
    <property type="evidence" value="ECO:0007669"/>
    <property type="project" value="InterPro"/>
</dbReference>
<gene>
    <name evidence="5" type="ORF">A3C61_00140</name>
</gene>